<accession>A0A846ZMM5</accession>
<dbReference type="RefSeq" id="WP_113066094.1">
    <property type="nucleotide sequence ID" value="NZ_JAAZQD010000002.1"/>
</dbReference>
<name>A0A846ZMM5_9GAMM</name>
<feature type="signal peptide" evidence="2">
    <location>
        <begin position="1"/>
        <end position="26"/>
    </location>
</feature>
<feature type="compositionally biased region" description="Low complexity" evidence="1">
    <location>
        <begin position="141"/>
        <end position="159"/>
    </location>
</feature>
<keyword evidence="2" id="KW-0732">Signal</keyword>
<organism evidence="3 4">
    <name type="scientific">Oleiagrimonas citrea</name>
    <dbReference type="NCBI Taxonomy" id="1665687"/>
    <lineage>
        <taxon>Bacteria</taxon>
        <taxon>Pseudomonadati</taxon>
        <taxon>Pseudomonadota</taxon>
        <taxon>Gammaproteobacteria</taxon>
        <taxon>Lysobacterales</taxon>
        <taxon>Rhodanobacteraceae</taxon>
        <taxon>Oleiagrimonas</taxon>
    </lineage>
</organism>
<proteinExistence type="predicted"/>
<evidence type="ECO:0000313" key="4">
    <source>
        <dbReference type="Proteomes" id="UP000541636"/>
    </source>
</evidence>
<feature type="compositionally biased region" description="Basic and acidic residues" evidence="1">
    <location>
        <begin position="171"/>
        <end position="182"/>
    </location>
</feature>
<dbReference type="PROSITE" id="PS51257">
    <property type="entry name" value="PROKAR_LIPOPROTEIN"/>
    <property type="match status" value="1"/>
</dbReference>
<evidence type="ECO:0000256" key="2">
    <source>
        <dbReference type="SAM" id="SignalP"/>
    </source>
</evidence>
<reference evidence="3 4" key="1">
    <citation type="journal article" date="2017" name="Int. J. Syst. Evol. Microbiol.">
        <title>Oleiagrimonas citrea sp. nov., a marine bacterium isolated from tidal flat sediment and emended description of the genus Oleiagrimonas Fang et al. 2015 and Oleiagrimonas soli.</title>
        <authorList>
            <person name="Yang S.H."/>
            <person name="Seo H.S."/>
            <person name="Seong C.N."/>
            <person name="Kwon K.K."/>
        </authorList>
    </citation>
    <scope>NUCLEOTIDE SEQUENCE [LARGE SCALE GENOMIC DNA]</scope>
    <source>
        <strain evidence="3 4">MEBiC09124</strain>
    </source>
</reference>
<protein>
    <recommendedName>
        <fullName evidence="5">Lipoprotein</fullName>
    </recommendedName>
</protein>
<evidence type="ECO:0000313" key="3">
    <source>
        <dbReference type="EMBL" id="NKZ38703.1"/>
    </source>
</evidence>
<dbReference type="EMBL" id="JAAZQD010000002">
    <property type="protein sequence ID" value="NKZ38703.1"/>
    <property type="molecule type" value="Genomic_DNA"/>
</dbReference>
<gene>
    <name evidence="3" type="ORF">HF690_06990</name>
</gene>
<keyword evidence="4" id="KW-1185">Reference proteome</keyword>
<sequence>MKRILLLAASVLALAALGGCVTPAYRYSGGNGGYYYGQAPTRSQTVIYGGSSAYYGDPWYTPYAWGPGVHTQIYYYGDGHRRYRHDDRDRRYRDRDDRRHRDSDYRRDHDRYRSRSDSDRRQHAQRRTYPTRSRNEHHSNRLGAAGQRLLQRQQSQQRQPAHRSNPKLLRRSVDDRRRRERE</sequence>
<dbReference type="AlphaFoldDB" id="A0A846ZMM5"/>
<comment type="caution">
    <text evidence="3">The sequence shown here is derived from an EMBL/GenBank/DDBJ whole genome shotgun (WGS) entry which is preliminary data.</text>
</comment>
<feature type="region of interest" description="Disordered" evidence="1">
    <location>
        <begin position="89"/>
        <end position="182"/>
    </location>
</feature>
<evidence type="ECO:0000256" key="1">
    <source>
        <dbReference type="SAM" id="MobiDB-lite"/>
    </source>
</evidence>
<feature type="compositionally biased region" description="Basic residues" evidence="1">
    <location>
        <begin position="160"/>
        <end position="170"/>
    </location>
</feature>
<dbReference type="Proteomes" id="UP000541636">
    <property type="component" value="Unassembled WGS sequence"/>
</dbReference>
<feature type="compositionally biased region" description="Basic and acidic residues" evidence="1">
    <location>
        <begin position="89"/>
        <end position="122"/>
    </location>
</feature>
<feature type="chain" id="PRO_5032571146" description="Lipoprotein" evidence="2">
    <location>
        <begin position="27"/>
        <end position="182"/>
    </location>
</feature>
<evidence type="ECO:0008006" key="5">
    <source>
        <dbReference type="Google" id="ProtNLM"/>
    </source>
</evidence>